<feature type="chain" id="PRO_5021847435" evidence="1">
    <location>
        <begin position="21"/>
        <end position="95"/>
    </location>
</feature>
<keyword evidence="1" id="KW-0732">Signal</keyword>
<evidence type="ECO:0000313" key="3">
    <source>
        <dbReference type="Proteomes" id="UP000318199"/>
    </source>
</evidence>
<protein>
    <submittedName>
        <fullName evidence="2">Uncharacterized protein</fullName>
    </submittedName>
</protein>
<gene>
    <name evidence="2" type="ORF">FN976_20010</name>
</gene>
<reference evidence="2 3" key="1">
    <citation type="submission" date="2019-07" db="EMBL/GenBank/DDBJ databases">
        <title>Caenimonas sedimenti sp. nov., isolated from activated sludge.</title>
        <authorList>
            <person name="Xu J."/>
        </authorList>
    </citation>
    <scope>NUCLEOTIDE SEQUENCE [LARGE SCALE GENOMIC DNA]</scope>
    <source>
        <strain evidence="2 3">HX-9-20</strain>
    </source>
</reference>
<keyword evidence="3" id="KW-1185">Reference proteome</keyword>
<proteinExistence type="predicted"/>
<evidence type="ECO:0000256" key="1">
    <source>
        <dbReference type="SAM" id="SignalP"/>
    </source>
</evidence>
<dbReference type="EMBL" id="VOBQ01000016">
    <property type="protein sequence ID" value="TWO69028.1"/>
    <property type="molecule type" value="Genomic_DNA"/>
</dbReference>
<dbReference type="RefSeq" id="WP_145894838.1">
    <property type="nucleotide sequence ID" value="NZ_VOBQ01000016.1"/>
</dbReference>
<name>A0A562ZL43_9BURK</name>
<dbReference type="AlphaFoldDB" id="A0A562ZL43"/>
<evidence type="ECO:0000313" key="2">
    <source>
        <dbReference type="EMBL" id="TWO69028.1"/>
    </source>
</evidence>
<sequence length="95" mass="10376">MKLKIAVLCALSFAAFNASACFTLYDRNARVIYQGLTTPIDMRPQFHQVLDRTHPGAHLVFDDSNICTPVALQGATVVQTSQVVATGTRAKPDRN</sequence>
<dbReference type="Proteomes" id="UP000318199">
    <property type="component" value="Unassembled WGS sequence"/>
</dbReference>
<organism evidence="2 3">
    <name type="scientific">Caenimonas sedimenti</name>
    <dbReference type="NCBI Taxonomy" id="2596921"/>
    <lineage>
        <taxon>Bacteria</taxon>
        <taxon>Pseudomonadati</taxon>
        <taxon>Pseudomonadota</taxon>
        <taxon>Betaproteobacteria</taxon>
        <taxon>Burkholderiales</taxon>
        <taxon>Comamonadaceae</taxon>
        <taxon>Caenimonas</taxon>
    </lineage>
</organism>
<feature type="signal peptide" evidence="1">
    <location>
        <begin position="1"/>
        <end position="20"/>
    </location>
</feature>
<dbReference type="OrthoDB" id="8904700at2"/>
<accession>A0A562ZL43</accession>
<comment type="caution">
    <text evidence="2">The sequence shown here is derived from an EMBL/GenBank/DDBJ whole genome shotgun (WGS) entry which is preliminary data.</text>
</comment>